<organism evidence="1 2">
    <name type="scientific">Parelaphostrongylus tenuis</name>
    <name type="common">Meningeal worm</name>
    <dbReference type="NCBI Taxonomy" id="148309"/>
    <lineage>
        <taxon>Eukaryota</taxon>
        <taxon>Metazoa</taxon>
        <taxon>Ecdysozoa</taxon>
        <taxon>Nematoda</taxon>
        <taxon>Chromadorea</taxon>
        <taxon>Rhabditida</taxon>
        <taxon>Rhabditina</taxon>
        <taxon>Rhabditomorpha</taxon>
        <taxon>Strongyloidea</taxon>
        <taxon>Metastrongylidae</taxon>
        <taxon>Parelaphostrongylus</taxon>
    </lineage>
</organism>
<accession>A0AAD5QIB7</accession>
<sequence length="63" mass="6712">MDFLPTDSNLLAHSVPKTQGGIKENALGEYSGLIDQDCSGLIDQNCSGMIDQDCFGLSDQDCS</sequence>
<comment type="caution">
    <text evidence="1">The sequence shown here is derived from an EMBL/GenBank/DDBJ whole genome shotgun (WGS) entry which is preliminary data.</text>
</comment>
<proteinExistence type="predicted"/>
<dbReference type="EMBL" id="JAHQIW010001582">
    <property type="protein sequence ID" value="KAJ1353023.1"/>
    <property type="molecule type" value="Genomic_DNA"/>
</dbReference>
<evidence type="ECO:0000313" key="1">
    <source>
        <dbReference type="EMBL" id="KAJ1353023.1"/>
    </source>
</evidence>
<gene>
    <name evidence="1" type="ORF">KIN20_009563</name>
</gene>
<dbReference type="AlphaFoldDB" id="A0AAD5QIB7"/>
<keyword evidence="2" id="KW-1185">Reference proteome</keyword>
<protein>
    <submittedName>
        <fullName evidence="1">Uncharacterized protein</fullName>
    </submittedName>
</protein>
<evidence type="ECO:0000313" key="2">
    <source>
        <dbReference type="Proteomes" id="UP001196413"/>
    </source>
</evidence>
<dbReference type="Proteomes" id="UP001196413">
    <property type="component" value="Unassembled WGS sequence"/>
</dbReference>
<reference evidence="1" key="1">
    <citation type="submission" date="2021-06" db="EMBL/GenBank/DDBJ databases">
        <title>Parelaphostrongylus tenuis whole genome reference sequence.</title>
        <authorList>
            <person name="Garwood T.J."/>
            <person name="Larsen P.A."/>
            <person name="Fountain-Jones N.M."/>
            <person name="Garbe J.R."/>
            <person name="Macchietto M.G."/>
            <person name="Kania S.A."/>
            <person name="Gerhold R.W."/>
            <person name="Richards J.E."/>
            <person name="Wolf T.M."/>
        </authorList>
    </citation>
    <scope>NUCLEOTIDE SEQUENCE</scope>
    <source>
        <strain evidence="1">MNPRO001-30</strain>
        <tissue evidence="1">Meninges</tissue>
    </source>
</reference>
<name>A0AAD5QIB7_PARTN</name>